<organism evidence="7 8">
    <name type="scientific">Ichthyophthirius multifiliis</name>
    <name type="common">White spot disease agent</name>
    <name type="synonym">Ich</name>
    <dbReference type="NCBI Taxonomy" id="5932"/>
    <lineage>
        <taxon>Eukaryota</taxon>
        <taxon>Sar</taxon>
        <taxon>Alveolata</taxon>
        <taxon>Ciliophora</taxon>
        <taxon>Intramacronucleata</taxon>
        <taxon>Oligohymenophorea</taxon>
        <taxon>Hymenostomatida</taxon>
        <taxon>Ophryoglenina</taxon>
        <taxon>Ichthyophthirius</taxon>
    </lineage>
</organism>
<name>G0QST4_ICHMU</name>
<dbReference type="InterPro" id="IPR015943">
    <property type="entry name" value="WD40/YVTN_repeat-like_dom_sf"/>
</dbReference>
<dbReference type="GeneID" id="14907868"/>
<dbReference type="SMART" id="SM00320">
    <property type="entry name" value="WD40"/>
    <property type="match status" value="11"/>
</dbReference>
<dbReference type="OMA" id="DIQWFTH"/>
<dbReference type="RefSeq" id="XP_004035187.1">
    <property type="nucleotide sequence ID" value="XM_004035139.1"/>
</dbReference>
<dbReference type="InParanoid" id="G0QST4"/>
<dbReference type="Proteomes" id="UP000008983">
    <property type="component" value="Unassembled WGS sequence"/>
</dbReference>
<evidence type="ECO:0000256" key="3">
    <source>
        <dbReference type="ARBA" id="ARBA00022737"/>
    </source>
</evidence>
<dbReference type="InterPro" id="IPR055439">
    <property type="entry name" value="Beta-prop_EML_1st"/>
</dbReference>
<dbReference type="Pfam" id="PF23414">
    <property type="entry name" value="Beta-prop_EML_2"/>
    <property type="match status" value="1"/>
</dbReference>
<dbReference type="FunFam" id="2.130.10.10:FF:000320">
    <property type="entry name" value="echinoderm microtubule-associated protein-like 6"/>
    <property type="match status" value="1"/>
</dbReference>
<comment type="similarity">
    <text evidence="1">Belongs to the WD repeat EMAP family.</text>
</comment>
<dbReference type="InterPro" id="IPR001680">
    <property type="entry name" value="WD40_rpt"/>
</dbReference>
<dbReference type="EMBL" id="GL983824">
    <property type="protein sequence ID" value="EGR31701.1"/>
    <property type="molecule type" value="Genomic_DNA"/>
</dbReference>
<dbReference type="SUPFAM" id="SSF50978">
    <property type="entry name" value="WD40 repeat-like"/>
    <property type="match status" value="2"/>
</dbReference>
<evidence type="ECO:0000256" key="4">
    <source>
        <dbReference type="PROSITE-ProRule" id="PRU00221"/>
    </source>
</evidence>
<dbReference type="PANTHER" id="PTHR13720:SF33">
    <property type="entry name" value="HELP DOMAIN-CONTAINING PROTEIN"/>
    <property type="match status" value="1"/>
</dbReference>
<feature type="repeat" description="WD" evidence="4">
    <location>
        <begin position="716"/>
        <end position="757"/>
    </location>
</feature>
<dbReference type="OrthoDB" id="311907at2759"/>
<dbReference type="InterPro" id="IPR036322">
    <property type="entry name" value="WD40_repeat_dom_sf"/>
</dbReference>
<feature type="domain" description="EML-like second beta-propeller" evidence="6">
    <location>
        <begin position="577"/>
        <end position="874"/>
    </location>
</feature>
<evidence type="ECO:0000256" key="1">
    <source>
        <dbReference type="ARBA" id="ARBA00006489"/>
    </source>
</evidence>
<dbReference type="eggNOG" id="KOG2106">
    <property type="taxonomic scope" value="Eukaryota"/>
</dbReference>
<evidence type="ECO:0000313" key="8">
    <source>
        <dbReference type="Proteomes" id="UP000008983"/>
    </source>
</evidence>
<dbReference type="PROSITE" id="PS50294">
    <property type="entry name" value="WD_REPEATS_REGION"/>
    <property type="match status" value="1"/>
</dbReference>
<dbReference type="AlphaFoldDB" id="G0QST4"/>
<feature type="domain" description="EML-like first beta-propeller" evidence="5">
    <location>
        <begin position="273"/>
        <end position="542"/>
    </location>
</feature>
<dbReference type="InterPro" id="IPR050630">
    <property type="entry name" value="WD_repeat_EMAP"/>
</dbReference>
<dbReference type="InterPro" id="IPR005108">
    <property type="entry name" value="HELP"/>
</dbReference>
<reference evidence="7 8" key="1">
    <citation type="submission" date="2011-07" db="EMBL/GenBank/DDBJ databases">
        <authorList>
            <person name="Coyne R."/>
            <person name="Brami D."/>
            <person name="Johnson J."/>
            <person name="Hostetler J."/>
            <person name="Hannick L."/>
            <person name="Clark T."/>
            <person name="Cassidy-Hanley D."/>
            <person name="Inman J."/>
        </authorList>
    </citation>
    <scope>NUCLEOTIDE SEQUENCE [LARGE SCALE GENOMIC DNA]</scope>
    <source>
        <strain evidence="7 8">G5</strain>
    </source>
</reference>
<dbReference type="GO" id="GO:0008017">
    <property type="term" value="F:microtubule binding"/>
    <property type="evidence" value="ECO:0007669"/>
    <property type="project" value="TreeGrafter"/>
</dbReference>
<dbReference type="SUPFAM" id="SSF50998">
    <property type="entry name" value="Quinoprotein alcohol dehydrogenase-like"/>
    <property type="match status" value="1"/>
</dbReference>
<dbReference type="InterPro" id="IPR055442">
    <property type="entry name" value="Beta-prop_EML-like_2nd"/>
</dbReference>
<evidence type="ECO:0000256" key="2">
    <source>
        <dbReference type="ARBA" id="ARBA00022574"/>
    </source>
</evidence>
<evidence type="ECO:0000259" key="5">
    <source>
        <dbReference type="Pfam" id="PF23409"/>
    </source>
</evidence>
<evidence type="ECO:0000313" key="7">
    <source>
        <dbReference type="EMBL" id="EGR31701.1"/>
    </source>
</evidence>
<sequence length="879" mass="98533">MKGTIYLFNSQTLQEDDYKGLQWIEDIKISPDETLVAFGAHDCASTVEIFEIKGNKFGPKVVACVRSNTQRIMASGEVNGIINLYQYPACVSKQLHTSYIGHTGRITRLRFTADDQFLITVGGQDMSVMIWEVKNLNSNVIQDELMNEDDDLALEDIGNLKGKQLRVAGEKFGKQKQILKKDEDTDDIFGKEEIEKGDEFMAIKPWLGAIKEPSNYYKDPLNQSKEPPIQLQIDYVHGYRSKDCRDNIFYLNYGGIVYHAAALGIVLDIQNNTQKFFDLHNNDIAAIAIHQDKIRVATGEIGPKPSIYVWNTTTLLHQCHFKGQLAKGISALAFSPNGDKLIAADIDVDHKIAIFNINAKSKNGGVLLISEKTGPSQIFNIKWRNDNEFAFAGTKLFKVYQVNQSNQLQSSKGVWGKSQCSNLLISLNVFGEDYLCGAVDGSLQVFKGNQLSLFKKLHDKALDSIFVQNSQNQSSQYIFTGGRDCKINILDKTYNLILIIPVEEQLKSQIILNSACSEIRAMCLSQDCKSLLVGTFGSEIYEFTTKDIKLNNSTKFGTVKNLIRGHYCPNKQQLNEVWGLATFPNNNDLFATCSDDGTLRVWSVSQRKQDKMIRTNLDASKNEIPNNSQGGNLQDNIKGKCIAIKYDGEYIAVGFKDGTLRLYDQNLNQVQCVRSAKEWISDVKFSPDGTTLAAGSHDNAIYIHNIPDLKLKVKPLRKHSSYITHIDFSQDGNVLHSNCGAYELLYWNINQAKQITSGATSLRNEFWATWTATLGWPVQGIWPEAADGTDVNSVDRSNATFMGNINPPDNYYLLATGDDFSKLKVFRYPCVQKGSKAIIGKGHSSFVTNVKFSNNDQYIFSVGGEDNCVFQWKIIYKNK</sequence>
<dbReference type="STRING" id="857967.G0QST4"/>
<protein>
    <submittedName>
        <fullName evidence="7">Uncharacterized protein</fullName>
    </submittedName>
</protein>
<accession>G0QST4</accession>
<keyword evidence="2 4" id="KW-0853">WD repeat</keyword>
<dbReference type="PROSITE" id="PS50082">
    <property type="entry name" value="WD_REPEATS_2"/>
    <property type="match status" value="3"/>
</dbReference>
<dbReference type="Pfam" id="PF03451">
    <property type="entry name" value="HELP"/>
    <property type="match status" value="1"/>
</dbReference>
<keyword evidence="8" id="KW-1185">Reference proteome</keyword>
<dbReference type="Pfam" id="PF23409">
    <property type="entry name" value="Beta-prop_EML"/>
    <property type="match status" value="1"/>
</dbReference>
<dbReference type="Gene3D" id="2.130.10.10">
    <property type="entry name" value="YVTN repeat-like/Quinoprotein amine dehydrogenase"/>
    <property type="match status" value="3"/>
</dbReference>
<gene>
    <name evidence="7" type="ORF">IMG5_103450</name>
</gene>
<keyword evidence="3" id="KW-0677">Repeat</keyword>
<proteinExistence type="inferred from homology"/>
<feature type="repeat" description="WD" evidence="4">
    <location>
        <begin position="99"/>
        <end position="135"/>
    </location>
</feature>
<evidence type="ECO:0000259" key="6">
    <source>
        <dbReference type="Pfam" id="PF23414"/>
    </source>
</evidence>
<dbReference type="InterPro" id="IPR011047">
    <property type="entry name" value="Quinoprotein_ADH-like_sf"/>
</dbReference>
<feature type="repeat" description="WD" evidence="4">
    <location>
        <begin position="583"/>
        <end position="612"/>
    </location>
</feature>
<dbReference type="PANTHER" id="PTHR13720">
    <property type="entry name" value="WD-40 REPEAT PROTEIN"/>
    <property type="match status" value="1"/>
</dbReference>
<dbReference type="Pfam" id="PF00400">
    <property type="entry name" value="WD40"/>
    <property type="match status" value="1"/>
</dbReference>